<evidence type="ECO:0000256" key="4">
    <source>
        <dbReference type="ARBA" id="ARBA00021815"/>
    </source>
</evidence>
<evidence type="ECO:0000256" key="3">
    <source>
        <dbReference type="ARBA" id="ARBA00007460"/>
    </source>
</evidence>
<evidence type="ECO:0000256" key="1">
    <source>
        <dbReference type="ARBA" id="ARBA00004138"/>
    </source>
</evidence>
<gene>
    <name evidence="11" type="ORF">CTAYLR_002813</name>
</gene>
<dbReference type="InterPro" id="IPR023379">
    <property type="entry name" value="BART_dom"/>
</dbReference>
<dbReference type="Proteomes" id="UP001230188">
    <property type="component" value="Unassembled WGS sequence"/>
</dbReference>
<keyword evidence="8" id="KW-0966">Cell projection</keyword>
<evidence type="ECO:0000256" key="8">
    <source>
        <dbReference type="ARBA" id="ARBA00023273"/>
    </source>
</evidence>
<protein>
    <recommendedName>
        <fullName evidence="4">Cilia- and flagella-associated protein 36</fullName>
    </recommendedName>
    <alternativeName>
        <fullName evidence="9">Coiled-coil domain-containing protein 104</fullName>
    </alternativeName>
</protein>
<keyword evidence="5" id="KW-0963">Cytoplasm</keyword>
<comment type="caution">
    <text evidence="11">The sequence shown here is derived from an EMBL/GenBank/DDBJ whole genome shotgun (WGS) entry which is preliminary data.</text>
</comment>
<evidence type="ECO:0000313" key="12">
    <source>
        <dbReference type="Proteomes" id="UP001230188"/>
    </source>
</evidence>
<dbReference type="Pfam" id="PF11527">
    <property type="entry name" value="ARL2_Bind_BART"/>
    <property type="match status" value="1"/>
</dbReference>
<name>A0AAD7U896_9STRA</name>
<dbReference type="PANTHER" id="PTHR21532:SF0">
    <property type="entry name" value="CILIA- AND FLAGELLA-ASSOCIATED PROTEIN 36"/>
    <property type="match status" value="1"/>
</dbReference>
<evidence type="ECO:0000256" key="9">
    <source>
        <dbReference type="ARBA" id="ARBA00031593"/>
    </source>
</evidence>
<dbReference type="EMBL" id="JAQMWT010000533">
    <property type="protein sequence ID" value="KAJ8599943.1"/>
    <property type="molecule type" value="Genomic_DNA"/>
</dbReference>
<dbReference type="Gene3D" id="1.20.1520.10">
    <property type="entry name" value="ADP-ribosylation factor-like 2-binding protein, domain"/>
    <property type="match status" value="1"/>
</dbReference>
<reference evidence="11" key="1">
    <citation type="submission" date="2023-01" db="EMBL/GenBank/DDBJ databases">
        <title>Metagenome sequencing of chrysophaentin producing Chrysophaeum taylorii.</title>
        <authorList>
            <person name="Davison J."/>
            <person name="Bewley C."/>
        </authorList>
    </citation>
    <scope>NUCLEOTIDE SEQUENCE</scope>
    <source>
        <strain evidence="11">NIES-1699</strain>
    </source>
</reference>
<evidence type="ECO:0000256" key="5">
    <source>
        <dbReference type="ARBA" id="ARBA00022490"/>
    </source>
</evidence>
<keyword evidence="12" id="KW-1185">Reference proteome</keyword>
<keyword evidence="6" id="KW-0175">Coiled coil</keyword>
<evidence type="ECO:0000313" key="11">
    <source>
        <dbReference type="EMBL" id="KAJ8599943.1"/>
    </source>
</evidence>
<feature type="domain" description="BART" evidence="10">
    <location>
        <begin position="6"/>
        <end position="121"/>
    </location>
</feature>
<dbReference type="AlphaFoldDB" id="A0AAD7U896"/>
<evidence type="ECO:0000256" key="2">
    <source>
        <dbReference type="ARBA" id="ARBA00004496"/>
    </source>
</evidence>
<dbReference type="PANTHER" id="PTHR21532">
    <property type="entry name" value="PHOSPHODIESTERASE HL"/>
    <property type="match status" value="1"/>
</dbReference>
<dbReference type="GO" id="GO:0097546">
    <property type="term" value="C:ciliary base"/>
    <property type="evidence" value="ECO:0007669"/>
    <property type="project" value="TreeGrafter"/>
</dbReference>
<sequence>MVVAGIVERVAKMLFEDDAFADELERWCEARCDVFDGIEGEHAFDHTTLHKEFCLLFEARIEAFLREEGFTVAEFWQRLMKVVDDGKDASFKGEGLVLEALQAATDYTAFATTMRAMRREKK</sequence>
<evidence type="ECO:0000259" key="10">
    <source>
        <dbReference type="Pfam" id="PF11527"/>
    </source>
</evidence>
<evidence type="ECO:0000256" key="6">
    <source>
        <dbReference type="ARBA" id="ARBA00023054"/>
    </source>
</evidence>
<dbReference type="InterPro" id="IPR038888">
    <property type="entry name" value="CFAP36"/>
</dbReference>
<keyword evidence="7" id="KW-0969">Cilium</keyword>
<dbReference type="GO" id="GO:0005930">
    <property type="term" value="C:axoneme"/>
    <property type="evidence" value="ECO:0007669"/>
    <property type="project" value="TreeGrafter"/>
</dbReference>
<proteinExistence type="inferred from homology"/>
<organism evidence="11 12">
    <name type="scientific">Chrysophaeum taylorii</name>
    <dbReference type="NCBI Taxonomy" id="2483200"/>
    <lineage>
        <taxon>Eukaryota</taxon>
        <taxon>Sar</taxon>
        <taxon>Stramenopiles</taxon>
        <taxon>Ochrophyta</taxon>
        <taxon>Pelagophyceae</taxon>
        <taxon>Pelagomonadales</taxon>
        <taxon>Pelagomonadaceae</taxon>
        <taxon>Chrysophaeum</taxon>
    </lineage>
</organism>
<accession>A0AAD7U896</accession>
<evidence type="ECO:0000256" key="7">
    <source>
        <dbReference type="ARBA" id="ARBA00023069"/>
    </source>
</evidence>
<comment type="subcellular location">
    <subcellularLocation>
        <location evidence="1">Cell projection</location>
        <location evidence="1">Cilium</location>
    </subcellularLocation>
    <subcellularLocation>
        <location evidence="2">Cytoplasm</location>
    </subcellularLocation>
</comment>
<comment type="similarity">
    <text evidence="3">Belongs to the CFAP36 family.</text>
</comment>
<dbReference type="InterPro" id="IPR042541">
    <property type="entry name" value="BART_sf"/>
</dbReference>